<dbReference type="GO" id="GO:0016747">
    <property type="term" value="F:acyltransferase activity, transferring groups other than amino-acyl groups"/>
    <property type="evidence" value="ECO:0007669"/>
    <property type="project" value="InterPro"/>
</dbReference>
<dbReference type="PANTHER" id="PTHR43792:SF13">
    <property type="entry name" value="ACETYLTRANSFERASE"/>
    <property type="match status" value="1"/>
</dbReference>
<dbReference type="OrthoDB" id="9801656at2"/>
<dbReference type="PANTHER" id="PTHR43792">
    <property type="entry name" value="GNAT FAMILY, PUTATIVE (AFU_ORTHOLOGUE AFUA_3G00765)-RELATED-RELATED"/>
    <property type="match status" value="1"/>
</dbReference>
<dbReference type="STRING" id="946333.A4W93_21515"/>
<dbReference type="Gene3D" id="3.40.630.30">
    <property type="match status" value="1"/>
</dbReference>
<dbReference type="Pfam" id="PF13302">
    <property type="entry name" value="Acetyltransf_3"/>
    <property type="match status" value="1"/>
</dbReference>
<gene>
    <name evidence="1" type="ORF">A4W93_21515</name>
</gene>
<accession>A0A1W6LDG1</accession>
<dbReference type="InterPro" id="IPR051531">
    <property type="entry name" value="N-acetyltransferase"/>
</dbReference>
<dbReference type="CDD" id="cd04301">
    <property type="entry name" value="NAT_SF"/>
    <property type="match status" value="1"/>
</dbReference>
<protein>
    <submittedName>
        <fullName evidence="1">Uncharacterized protein</fullName>
    </submittedName>
</protein>
<evidence type="ECO:0000313" key="1">
    <source>
        <dbReference type="EMBL" id="ARN22269.1"/>
    </source>
</evidence>
<dbReference type="Proteomes" id="UP000193427">
    <property type="component" value="Chromosome"/>
</dbReference>
<dbReference type="KEGG" id="rgu:A4W93_21515"/>
<proteinExistence type="predicted"/>
<organism evidence="1 2">
    <name type="scientific">Piscinibacter gummiphilus</name>
    <dbReference type="NCBI Taxonomy" id="946333"/>
    <lineage>
        <taxon>Bacteria</taxon>
        <taxon>Pseudomonadati</taxon>
        <taxon>Pseudomonadota</taxon>
        <taxon>Betaproteobacteria</taxon>
        <taxon>Burkholderiales</taxon>
        <taxon>Sphaerotilaceae</taxon>
        <taxon>Piscinibacter</taxon>
    </lineage>
</organism>
<dbReference type="InterPro" id="IPR016181">
    <property type="entry name" value="Acyl_CoA_acyltransferase"/>
</dbReference>
<dbReference type="SUPFAM" id="SSF55729">
    <property type="entry name" value="Acyl-CoA N-acyltransferases (Nat)"/>
    <property type="match status" value="1"/>
</dbReference>
<dbReference type="InterPro" id="IPR000182">
    <property type="entry name" value="GNAT_dom"/>
</dbReference>
<keyword evidence="2" id="KW-1185">Reference proteome</keyword>
<reference evidence="1 2" key="1">
    <citation type="submission" date="2016-04" db="EMBL/GenBank/DDBJ databases">
        <title>Complete genome sequence of natural rubber-degrading, novel Gram-negative bacterium, Rhizobacter gummiphilus strain NS21.</title>
        <authorList>
            <person name="Tabata M."/>
            <person name="Kasai D."/>
            <person name="Fukuda M."/>
        </authorList>
    </citation>
    <scope>NUCLEOTIDE SEQUENCE [LARGE SCALE GENOMIC DNA]</scope>
    <source>
        <strain evidence="1 2">NS21</strain>
    </source>
</reference>
<dbReference type="EMBL" id="CP015118">
    <property type="protein sequence ID" value="ARN22269.1"/>
    <property type="molecule type" value="Genomic_DNA"/>
</dbReference>
<sequence length="143" mass="15413">MKLIPILPDLVATARVAGSEFVTGVCSSTMAIYPPGGPVMPWIGYLAEVDGEWVGSCAFKSPPVDGAVEIAYFTFPGHEGRGHAARMARELVALAREHGAAQIRAQTLPEPNASTRILEKLGFRWAGATMHPEDGTVWEWQLP</sequence>
<evidence type="ECO:0000313" key="2">
    <source>
        <dbReference type="Proteomes" id="UP000193427"/>
    </source>
</evidence>
<dbReference type="AlphaFoldDB" id="A0A1W6LDG1"/>
<dbReference type="RefSeq" id="WP_085752567.1">
    <property type="nucleotide sequence ID" value="NZ_BSPR01000006.1"/>
</dbReference>
<name>A0A1W6LDG1_9BURK</name>
<dbReference type="PROSITE" id="PS51186">
    <property type="entry name" value="GNAT"/>
    <property type="match status" value="1"/>
</dbReference>